<organism evidence="2 3">
    <name type="scientific">Psilocybe cf. subviscida</name>
    <dbReference type="NCBI Taxonomy" id="2480587"/>
    <lineage>
        <taxon>Eukaryota</taxon>
        <taxon>Fungi</taxon>
        <taxon>Dikarya</taxon>
        <taxon>Basidiomycota</taxon>
        <taxon>Agaricomycotina</taxon>
        <taxon>Agaricomycetes</taxon>
        <taxon>Agaricomycetidae</taxon>
        <taxon>Agaricales</taxon>
        <taxon>Agaricineae</taxon>
        <taxon>Strophariaceae</taxon>
        <taxon>Psilocybe</taxon>
    </lineage>
</organism>
<comment type="caution">
    <text evidence="2">The sequence shown here is derived from an EMBL/GenBank/DDBJ whole genome shotgun (WGS) entry which is preliminary data.</text>
</comment>
<reference evidence="2 3" key="1">
    <citation type="journal article" date="2020" name="ISME J.">
        <title>Uncovering the hidden diversity of litter-decomposition mechanisms in mushroom-forming fungi.</title>
        <authorList>
            <person name="Floudas D."/>
            <person name="Bentzer J."/>
            <person name="Ahren D."/>
            <person name="Johansson T."/>
            <person name="Persson P."/>
            <person name="Tunlid A."/>
        </authorList>
    </citation>
    <scope>NUCLEOTIDE SEQUENCE [LARGE SCALE GENOMIC DNA]</scope>
    <source>
        <strain evidence="2 3">CBS 101986</strain>
    </source>
</reference>
<protein>
    <submittedName>
        <fullName evidence="2">Uncharacterized protein</fullName>
    </submittedName>
</protein>
<evidence type="ECO:0000256" key="1">
    <source>
        <dbReference type="SAM" id="MobiDB-lite"/>
    </source>
</evidence>
<sequence>MVRSIARKAIITIPPAIQTSLGEAGASAESRAGRGGRTMSPPIPTTPNFRSKSHVVEGVWFDLLRLAHDAGERAGRGASRLLPHRQGERGLLPGTPLAIATATFTTGTRPRTEMRHRLCSHIVVVHRSRLARHNMRILSLA</sequence>
<dbReference type="AlphaFoldDB" id="A0A8H5B8D2"/>
<evidence type="ECO:0000313" key="2">
    <source>
        <dbReference type="EMBL" id="KAF5317813.1"/>
    </source>
</evidence>
<name>A0A8H5B8D2_9AGAR</name>
<keyword evidence="3" id="KW-1185">Reference proteome</keyword>
<gene>
    <name evidence="2" type="ORF">D9619_012585</name>
</gene>
<proteinExistence type="predicted"/>
<dbReference type="Proteomes" id="UP000567179">
    <property type="component" value="Unassembled WGS sequence"/>
</dbReference>
<dbReference type="EMBL" id="JAACJJ010000032">
    <property type="protein sequence ID" value="KAF5317813.1"/>
    <property type="molecule type" value="Genomic_DNA"/>
</dbReference>
<evidence type="ECO:0000313" key="3">
    <source>
        <dbReference type="Proteomes" id="UP000567179"/>
    </source>
</evidence>
<accession>A0A8H5B8D2</accession>
<feature type="region of interest" description="Disordered" evidence="1">
    <location>
        <begin position="21"/>
        <end position="49"/>
    </location>
</feature>